<evidence type="ECO:0000259" key="3">
    <source>
        <dbReference type="PROSITE" id="PS50883"/>
    </source>
</evidence>
<dbReference type="Pfam" id="PF00989">
    <property type="entry name" value="PAS"/>
    <property type="match status" value="1"/>
</dbReference>
<dbReference type="AlphaFoldDB" id="A0AAE3GFB9"/>
<dbReference type="Gene3D" id="3.30.450.20">
    <property type="entry name" value="PAS domain"/>
    <property type="match status" value="1"/>
</dbReference>
<dbReference type="Pfam" id="PF00990">
    <property type="entry name" value="GGDEF"/>
    <property type="match status" value="1"/>
</dbReference>
<dbReference type="CDD" id="cd01948">
    <property type="entry name" value="EAL"/>
    <property type="match status" value="1"/>
</dbReference>
<reference evidence="5" key="1">
    <citation type="submission" date="2022-06" db="EMBL/GenBank/DDBJ databases">
        <title>Genomic Encyclopedia of Archaeal and Bacterial Type Strains, Phase II (KMG-II): from individual species to whole genera.</title>
        <authorList>
            <person name="Goeker M."/>
        </authorList>
    </citation>
    <scope>NUCLEOTIDE SEQUENCE</scope>
    <source>
        <strain evidence="5">DSM 43935</strain>
    </source>
</reference>
<organism evidence="5 6">
    <name type="scientific">Goodfellowiella coeruleoviolacea</name>
    <dbReference type="NCBI Taxonomy" id="334858"/>
    <lineage>
        <taxon>Bacteria</taxon>
        <taxon>Bacillati</taxon>
        <taxon>Actinomycetota</taxon>
        <taxon>Actinomycetes</taxon>
        <taxon>Pseudonocardiales</taxon>
        <taxon>Pseudonocardiaceae</taxon>
        <taxon>Goodfellowiella</taxon>
    </lineage>
</organism>
<evidence type="ECO:0000313" key="5">
    <source>
        <dbReference type="EMBL" id="MCP2166305.1"/>
    </source>
</evidence>
<dbReference type="GO" id="GO:0006355">
    <property type="term" value="P:regulation of DNA-templated transcription"/>
    <property type="evidence" value="ECO:0007669"/>
    <property type="project" value="InterPro"/>
</dbReference>
<dbReference type="InterPro" id="IPR001633">
    <property type="entry name" value="EAL_dom"/>
</dbReference>
<evidence type="ECO:0000259" key="4">
    <source>
        <dbReference type="PROSITE" id="PS50887"/>
    </source>
</evidence>
<dbReference type="PROSITE" id="PS50112">
    <property type="entry name" value="PAS"/>
    <property type="match status" value="1"/>
</dbReference>
<feature type="domain" description="PAS" evidence="1">
    <location>
        <begin position="151"/>
        <end position="221"/>
    </location>
</feature>
<dbReference type="PROSITE" id="PS50883">
    <property type="entry name" value="EAL"/>
    <property type="match status" value="1"/>
</dbReference>
<dbReference type="InterPro" id="IPR029787">
    <property type="entry name" value="Nucleotide_cyclase"/>
</dbReference>
<dbReference type="InterPro" id="IPR035919">
    <property type="entry name" value="EAL_sf"/>
</dbReference>
<dbReference type="InterPro" id="IPR043128">
    <property type="entry name" value="Rev_trsase/Diguanyl_cyclase"/>
</dbReference>
<comment type="caution">
    <text evidence="5">The sequence shown here is derived from an EMBL/GenBank/DDBJ whole genome shotgun (WGS) entry which is preliminary data.</text>
</comment>
<evidence type="ECO:0000313" key="6">
    <source>
        <dbReference type="Proteomes" id="UP001206128"/>
    </source>
</evidence>
<evidence type="ECO:0000259" key="1">
    <source>
        <dbReference type="PROSITE" id="PS50112"/>
    </source>
</evidence>
<dbReference type="Gene3D" id="3.30.70.270">
    <property type="match status" value="1"/>
</dbReference>
<feature type="domain" description="PAC" evidence="2">
    <location>
        <begin position="225"/>
        <end position="277"/>
    </location>
</feature>
<dbReference type="Pfam" id="PF00563">
    <property type="entry name" value="EAL"/>
    <property type="match status" value="1"/>
</dbReference>
<feature type="domain" description="GGDEF" evidence="4">
    <location>
        <begin position="308"/>
        <end position="455"/>
    </location>
</feature>
<dbReference type="Gene3D" id="3.20.20.450">
    <property type="entry name" value="EAL domain"/>
    <property type="match status" value="1"/>
</dbReference>
<dbReference type="SMART" id="SM00052">
    <property type="entry name" value="EAL"/>
    <property type="match status" value="1"/>
</dbReference>
<dbReference type="Proteomes" id="UP001206128">
    <property type="component" value="Unassembled WGS sequence"/>
</dbReference>
<proteinExistence type="predicted"/>
<dbReference type="InterPro" id="IPR000700">
    <property type="entry name" value="PAS-assoc_C"/>
</dbReference>
<dbReference type="RefSeq" id="WP_253771978.1">
    <property type="nucleotide sequence ID" value="NZ_JAMTCK010000006.1"/>
</dbReference>
<dbReference type="EMBL" id="JAMTCK010000006">
    <property type="protein sequence ID" value="MCP2166305.1"/>
    <property type="molecule type" value="Genomic_DNA"/>
</dbReference>
<evidence type="ECO:0000259" key="2">
    <source>
        <dbReference type="PROSITE" id="PS50113"/>
    </source>
</evidence>
<dbReference type="NCBIfam" id="TIGR00229">
    <property type="entry name" value="sensory_box"/>
    <property type="match status" value="1"/>
</dbReference>
<dbReference type="InterPro" id="IPR013767">
    <property type="entry name" value="PAS_fold"/>
</dbReference>
<protein>
    <submittedName>
        <fullName evidence="5">PAS domain S-box-containing protein/diguanylate cyclase (GGDEF) domain-containing protein</fullName>
    </submittedName>
</protein>
<dbReference type="InterPro" id="IPR035965">
    <property type="entry name" value="PAS-like_dom_sf"/>
</dbReference>
<dbReference type="SUPFAM" id="SSF55073">
    <property type="entry name" value="Nucleotide cyclase"/>
    <property type="match status" value="1"/>
</dbReference>
<dbReference type="InterPro" id="IPR052155">
    <property type="entry name" value="Biofilm_reg_signaling"/>
</dbReference>
<accession>A0AAE3GFB9</accession>
<dbReference type="SUPFAM" id="SSF141868">
    <property type="entry name" value="EAL domain-like"/>
    <property type="match status" value="1"/>
</dbReference>
<gene>
    <name evidence="5" type="ORF">LX83_003164</name>
</gene>
<name>A0AAE3GFB9_9PSEU</name>
<dbReference type="PROSITE" id="PS50113">
    <property type="entry name" value="PAC"/>
    <property type="match status" value="1"/>
</dbReference>
<dbReference type="PANTHER" id="PTHR44757">
    <property type="entry name" value="DIGUANYLATE CYCLASE DGCP"/>
    <property type="match status" value="1"/>
</dbReference>
<dbReference type="InterPro" id="IPR000160">
    <property type="entry name" value="GGDEF_dom"/>
</dbReference>
<dbReference type="InterPro" id="IPR000014">
    <property type="entry name" value="PAS"/>
</dbReference>
<dbReference type="SUPFAM" id="SSF55785">
    <property type="entry name" value="PYP-like sensor domain (PAS domain)"/>
    <property type="match status" value="1"/>
</dbReference>
<dbReference type="PROSITE" id="PS50887">
    <property type="entry name" value="GGDEF"/>
    <property type="match status" value="1"/>
</dbReference>
<keyword evidence="6" id="KW-1185">Reference proteome</keyword>
<dbReference type="SMART" id="SM00267">
    <property type="entry name" value="GGDEF"/>
    <property type="match status" value="1"/>
</dbReference>
<dbReference type="PANTHER" id="PTHR44757:SF2">
    <property type="entry name" value="BIOFILM ARCHITECTURE MAINTENANCE PROTEIN MBAA"/>
    <property type="match status" value="1"/>
</dbReference>
<sequence>MPDAGGDPRDELAQAWASAVAGTSYVLLSWDRFHAHLRGLVDQLVPALLDHGPDDAELERTAAAVGERLIEVNLSNPGSLRRTVSVLGPGLLALPELAAVPDLSARVFAVLGALAAGYAEARRERTFAQQEVAKDALIRAKNRSEHLLRTSEARFRALFDSSPMGMAVSDADGHFVEANPAIAEILGHSPEQVARTGWADLFHPDDLAFLRACFQEMLLADMPSKRLQRELIGNHDDRVWVDVVLLLVRAEDGSVQHFVTVVVDLTDQQALHKRLSYQSLHDMLTGLGNRQNADSKLAAVLGRAGQTGEITLLLVDVDGFGLINQGLGYASGDQLLKIVAQHLRESVADENAMVFRVGPDEFAILIENGPDTPDVGTLVDRINQQLAEPTYLDAGRPGAHQGAVSDKVGVAVSVSAGAVRRPARGVSSAELLRQADATLRLAKTTGKRQWATYDADLDRADQQRYALAAGMAGAFENGEISTCYQPVLRMDGTTRPIGLQVVVRWDHAEHGELHHTECLELAELTALSRDLGGWALHTACEQAAGWWRRFGENAPWLGVDLTAQQAQDQDLVAAVMRAFEGTGMPTDRVSLGMPASVLGHRDGVPEDNLRTLASMGIRTCLYDFDPSDIDQAAELGVEAVKFSRQLPAVIPRTGDSAVAKAVAALVPLVRELNIAVVTDGIATREQLNWWQDIGGDYATGPLWPVLGSAEVSSWRDDPA</sequence>
<dbReference type="NCBIfam" id="TIGR00254">
    <property type="entry name" value="GGDEF"/>
    <property type="match status" value="1"/>
</dbReference>
<dbReference type="SMART" id="SM00091">
    <property type="entry name" value="PAS"/>
    <property type="match status" value="1"/>
</dbReference>
<dbReference type="CDD" id="cd00130">
    <property type="entry name" value="PAS"/>
    <property type="match status" value="1"/>
</dbReference>
<feature type="domain" description="EAL" evidence="3">
    <location>
        <begin position="464"/>
        <end position="719"/>
    </location>
</feature>
<dbReference type="CDD" id="cd01949">
    <property type="entry name" value="GGDEF"/>
    <property type="match status" value="1"/>
</dbReference>